<proteinExistence type="inferred from homology"/>
<gene>
    <name evidence="10" type="ORF">PXH66_00985</name>
</gene>
<evidence type="ECO:0000256" key="8">
    <source>
        <dbReference type="SAM" id="SignalP"/>
    </source>
</evidence>
<dbReference type="GO" id="GO:0030245">
    <property type="term" value="P:cellulose catabolic process"/>
    <property type="evidence" value="ECO:0007669"/>
    <property type="project" value="UniProtKB-KW"/>
</dbReference>
<dbReference type="InterPro" id="IPR017853">
    <property type="entry name" value="GH"/>
</dbReference>
<keyword evidence="2 7" id="KW-0378">Hydrolase</keyword>
<evidence type="ECO:0000313" key="11">
    <source>
        <dbReference type="Proteomes" id="UP001218638"/>
    </source>
</evidence>
<evidence type="ECO:0000313" key="10">
    <source>
        <dbReference type="EMBL" id="WED65422.1"/>
    </source>
</evidence>
<feature type="signal peptide" evidence="8">
    <location>
        <begin position="1"/>
        <end position="24"/>
    </location>
</feature>
<accession>A0AAF0A1W6</accession>
<keyword evidence="4" id="KW-0119">Carbohydrate metabolism</keyword>
<evidence type="ECO:0000259" key="9">
    <source>
        <dbReference type="Pfam" id="PF00150"/>
    </source>
</evidence>
<dbReference type="Proteomes" id="UP001218638">
    <property type="component" value="Chromosome"/>
</dbReference>
<sequence length="360" mass="39843">MKLLSSVLTILSIAVCAGPTVATAGSDFKKGVNISHWLAQHAPGHYATAERFEAEDAAWIADHGFDHVRIPVDGRILMSIEGKLITELLQPLDQALEWCRAHDLGVILDMHYLPGNEFLNDAADNALWSDPDLRAAAASLWTQVATHYRDVGPWLRYEILNEAVAPENEDLNILNQLIVDAIRTVDATRVLYVSSNRWGQFQTVPDLRLFDDPNVHYALHTYEPFLFTHQNTSWTPLKDIPAGAVTFPGGIEVASDSPLAAQMMKEHHTLAVTLERADVAAHYAPVAAWAREHGVNVVITEFGVYRAADPESTVNWIRANVELCEAAGFGWSVWDYQGGFAIRGPDGEPTAVYRGLFPER</sequence>
<dbReference type="InterPro" id="IPR050386">
    <property type="entry name" value="Glycosyl_hydrolase_5"/>
</dbReference>
<keyword evidence="3" id="KW-0136">Cellulose degradation</keyword>
<dbReference type="GO" id="GO:0008422">
    <property type="term" value="F:beta-glucosidase activity"/>
    <property type="evidence" value="ECO:0007669"/>
    <property type="project" value="TreeGrafter"/>
</dbReference>
<evidence type="ECO:0000256" key="2">
    <source>
        <dbReference type="ARBA" id="ARBA00022801"/>
    </source>
</evidence>
<evidence type="ECO:0000256" key="7">
    <source>
        <dbReference type="RuleBase" id="RU361153"/>
    </source>
</evidence>
<dbReference type="Gene3D" id="3.20.20.80">
    <property type="entry name" value="Glycosidases"/>
    <property type="match status" value="1"/>
</dbReference>
<dbReference type="PANTHER" id="PTHR31297:SF41">
    <property type="entry name" value="ENDOGLUCANASE, PUTATIVE (AFU_ORTHOLOGUE AFUA_5G01830)-RELATED"/>
    <property type="match status" value="1"/>
</dbReference>
<evidence type="ECO:0000256" key="3">
    <source>
        <dbReference type="ARBA" id="ARBA00023001"/>
    </source>
</evidence>
<feature type="chain" id="PRO_5042124025" evidence="8">
    <location>
        <begin position="25"/>
        <end position="360"/>
    </location>
</feature>
<evidence type="ECO:0000256" key="6">
    <source>
        <dbReference type="ARBA" id="ARBA00023326"/>
    </source>
</evidence>
<keyword evidence="5 7" id="KW-0326">Glycosidase</keyword>
<keyword evidence="8" id="KW-0732">Signal</keyword>
<dbReference type="PANTHER" id="PTHR31297">
    <property type="entry name" value="GLUCAN ENDO-1,6-BETA-GLUCOSIDASE B"/>
    <property type="match status" value="1"/>
</dbReference>
<dbReference type="KEGG" id="slom:PXH66_00985"/>
<dbReference type="Pfam" id="PF00150">
    <property type="entry name" value="Cellulase"/>
    <property type="match status" value="1"/>
</dbReference>
<keyword evidence="6" id="KW-0624">Polysaccharide degradation</keyword>
<evidence type="ECO:0000256" key="5">
    <source>
        <dbReference type="ARBA" id="ARBA00023295"/>
    </source>
</evidence>
<comment type="similarity">
    <text evidence="1 7">Belongs to the glycosyl hydrolase 5 (cellulase A) family.</text>
</comment>
<dbReference type="GO" id="GO:0005576">
    <property type="term" value="C:extracellular region"/>
    <property type="evidence" value="ECO:0007669"/>
    <property type="project" value="TreeGrafter"/>
</dbReference>
<reference evidence="10" key="1">
    <citation type="submission" date="2023-03" db="EMBL/GenBank/DDBJ databases">
        <title>Lomoglobus Profundus gen. nov., sp. nov., a novel member of the phylum Verrucomicrobia, isolated from deep-marine sediment of South China Sea.</title>
        <authorList>
            <person name="Ahmad T."/>
            <person name="Ishaq S.E."/>
            <person name="Wang F."/>
        </authorList>
    </citation>
    <scope>NUCLEOTIDE SEQUENCE</scope>
    <source>
        <strain evidence="10">LMO-M01</strain>
    </source>
</reference>
<protein>
    <submittedName>
        <fullName evidence="10">Cellulase family glycosylhydrolase</fullName>
    </submittedName>
</protein>
<evidence type="ECO:0000256" key="4">
    <source>
        <dbReference type="ARBA" id="ARBA00023277"/>
    </source>
</evidence>
<evidence type="ECO:0000256" key="1">
    <source>
        <dbReference type="ARBA" id="ARBA00005641"/>
    </source>
</evidence>
<name>A0AAF0A1W6_9BACT</name>
<dbReference type="RefSeq" id="WP_330929371.1">
    <property type="nucleotide sequence ID" value="NZ_CP119075.1"/>
</dbReference>
<dbReference type="GO" id="GO:0009986">
    <property type="term" value="C:cell surface"/>
    <property type="evidence" value="ECO:0007669"/>
    <property type="project" value="TreeGrafter"/>
</dbReference>
<organism evidence="10 11">
    <name type="scientific">Synoicihabitans lomoniglobus</name>
    <dbReference type="NCBI Taxonomy" id="2909285"/>
    <lineage>
        <taxon>Bacteria</taxon>
        <taxon>Pseudomonadati</taxon>
        <taxon>Verrucomicrobiota</taxon>
        <taxon>Opitutia</taxon>
        <taxon>Opitutales</taxon>
        <taxon>Opitutaceae</taxon>
        <taxon>Synoicihabitans</taxon>
    </lineage>
</organism>
<keyword evidence="11" id="KW-1185">Reference proteome</keyword>
<dbReference type="InterPro" id="IPR001547">
    <property type="entry name" value="Glyco_hydro_5"/>
</dbReference>
<dbReference type="EMBL" id="CP119075">
    <property type="protein sequence ID" value="WED65422.1"/>
    <property type="molecule type" value="Genomic_DNA"/>
</dbReference>
<dbReference type="AlphaFoldDB" id="A0AAF0A1W6"/>
<dbReference type="SUPFAM" id="SSF51445">
    <property type="entry name" value="(Trans)glycosidases"/>
    <property type="match status" value="1"/>
</dbReference>
<feature type="domain" description="Glycoside hydrolase family 5" evidence="9">
    <location>
        <begin position="54"/>
        <end position="337"/>
    </location>
</feature>